<keyword evidence="4" id="KW-1185">Reference proteome</keyword>
<comment type="caution">
    <text evidence="3">The sequence shown here is derived from an EMBL/GenBank/DDBJ whole genome shotgun (WGS) entry which is preliminary data.</text>
</comment>
<organism evidence="3 4">
    <name type="scientific">Tothia fuscella</name>
    <dbReference type="NCBI Taxonomy" id="1048955"/>
    <lineage>
        <taxon>Eukaryota</taxon>
        <taxon>Fungi</taxon>
        <taxon>Dikarya</taxon>
        <taxon>Ascomycota</taxon>
        <taxon>Pezizomycotina</taxon>
        <taxon>Dothideomycetes</taxon>
        <taxon>Pleosporomycetidae</taxon>
        <taxon>Venturiales</taxon>
        <taxon>Cylindrosympodiaceae</taxon>
        <taxon>Tothia</taxon>
    </lineage>
</organism>
<accession>A0A9P4NUB0</accession>
<evidence type="ECO:0000313" key="3">
    <source>
        <dbReference type="EMBL" id="KAF2431493.1"/>
    </source>
</evidence>
<name>A0A9P4NUB0_9PEZI</name>
<dbReference type="Proteomes" id="UP000800235">
    <property type="component" value="Unassembled WGS sequence"/>
</dbReference>
<dbReference type="InterPro" id="IPR000210">
    <property type="entry name" value="BTB/POZ_dom"/>
</dbReference>
<protein>
    <recommendedName>
        <fullName evidence="2">BTB domain-containing protein</fullName>
    </recommendedName>
</protein>
<dbReference type="SUPFAM" id="SSF54695">
    <property type="entry name" value="POZ domain"/>
    <property type="match status" value="1"/>
</dbReference>
<dbReference type="Pfam" id="PF00651">
    <property type="entry name" value="BTB"/>
    <property type="match status" value="1"/>
</dbReference>
<evidence type="ECO:0000256" key="1">
    <source>
        <dbReference type="SAM" id="MobiDB-lite"/>
    </source>
</evidence>
<dbReference type="PROSITE" id="PS50097">
    <property type="entry name" value="BTB"/>
    <property type="match status" value="1"/>
</dbReference>
<dbReference type="EMBL" id="MU007031">
    <property type="protein sequence ID" value="KAF2431493.1"/>
    <property type="molecule type" value="Genomic_DNA"/>
</dbReference>
<dbReference type="PANTHER" id="PTHR47843:SF2">
    <property type="entry name" value="BTB DOMAIN-CONTAINING PROTEIN"/>
    <property type="match status" value="1"/>
</dbReference>
<reference evidence="3" key="1">
    <citation type="journal article" date="2020" name="Stud. Mycol.">
        <title>101 Dothideomycetes genomes: a test case for predicting lifestyles and emergence of pathogens.</title>
        <authorList>
            <person name="Haridas S."/>
            <person name="Albert R."/>
            <person name="Binder M."/>
            <person name="Bloem J."/>
            <person name="Labutti K."/>
            <person name="Salamov A."/>
            <person name="Andreopoulos B."/>
            <person name="Baker S."/>
            <person name="Barry K."/>
            <person name="Bills G."/>
            <person name="Bluhm B."/>
            <person name="Cannon C."/>
            <person name="Castanera R."/>
            <person name="Culley D."/>
            <person name="Daum C."/>
            <person name="Ezra D."/>
            <person name="Gonzalez J."/>
            <person name="Henrissat B."/>
            <person name="Kuo A."/>
            <person name="Liang C."/>
            <person name="Lipzen A."/>
            <person name="Lutzoni F."/>
            <person name="Magnuson J."/>
            <person name="Mondo S."/>
            <person name="Nolan M."/>
            <person name="Ohm R."/>
            <person name="Pangilinan J."/>
            <person name="Park H.-J."/>
            <person name="Ramirez L."/>
            <person name="Alfaro M."/>
            <person name="Sun H."/>
            <person name="Tritt A."/>
            <person name="Yoshinaga Y."/>
            <person name="Zwiers L.-H."/>
            <person name="Turgeon B."/>
            <person name="Goodwin S."/>
            <person name="Spatafora J."/>
            <person name="Crous P."/>
            <person name="Grigoriev I."/>
        </authorList>
    </citation>
    <scope>NUCLEOTIDE SEQUENCE</scope>
    <source>
        <strain evidence="3">CBS 130266</strain>
    </source>
</reference>
<dbReference type="AlphaFoldDB" id="A0A9P4NUB0"/>
<dbReference type="SMART" id="SM00225">
    <property type="entry name" value="BTB"/>
    <property type="match status" value="1"/>
</dbReference>
<gene>
    <name evidence="3" type="ORF">EJ08DRAFT_733173</name>
</gene>
<dbReference type="CDD" id="cd18186">
    <property type="entry name" value="BTB_POZ_ZBTB_KLHL-like"/>
    <property type="match status" value="1"/>
</dbReference>
<dbReference type="PANTHER" id="PTHR47843">
    <property type="entry name" value="BTB DOMAIN-CONTAINING PROTEIN-RELATED"/>
    <property type="match status" value="1"/>
</dbReference>
<feature type="domain" description="BTB" evidence="2">
    <location>
        <begin position="47"/>
        <end position="116"/>
    </location>
</feature>
<dbReference type="OrthoDB" id="194443at2759"/>
<feature type="region of interest" description="Disordered" evidence="1">
    <location>
        <begin position="1"/>
        <end position="29"/>
    </location>
</feature>
<dbReference type="InterPro" id="IPR011333">
    <property type="entry name" value="SKP1/BTB/POZ_sf"/>
</dbReference>
<evidence type="ECO:0000259" key="2">
    <source>
        <dbReference type="PROSITE" id="PS50097"/>
    </source>
</evidence>
<dbReference type="Gene3D" id="3.30.710.10">
    <property type="entry name" value="Potassium Channel Kv1.1, Chain A"/>
    <property type="match status" value="1"/>
</dbReference>
<evidence type="ECO:0000313" key="4">
    <source>
        <dbReference type="Proteomes" id="UP000800235"/>
    </source>
</evidence>
<feature type="compositionally biased region" description="Low complexity" evidence="1">
    <location>
        <begin position="1"/>
        <end position="12"/>
    </location>
</feature>
<sequence length="342" mass="39227">MSSGDGSESQSSLPHRGARPGDWTTMPTSGSADKDYWVPDYFAQDETFITIKVGKEEETYHIYRSLLCAASQYFHNLFLGPFTEGSTREAKVEDTSPRTFKLFQAWLYCGVIRLPPDSTNHVDTRYPVRVDESDDSDDARAARIANAKIKTHPTKCPKCGGISVRNAEPSTEWIDTDDDLLDLYVFADQYQIPLLRREVIITLQWNSTSRRSLTDLSIVIRAYESLPHNSTFCQWLVLTYALHYRTYSGNTNDKHCDCPRVLASINTEVDVEAFHPVFAHQLIISKFSRRHKELEVNGFSWCEFHEHVDEDQAQKCRFYRASDGRYSPREHPNPELVVRTVA</sequence>
<proteinExistence type="predicted"/>